<evidence type="ECO:0000313" key="3">
    <source>
        <dbReference type="EMBL" id="TDP28351.1"/>
    </source>
</evidence>
<dbReference type="EMBL" id="SNXJ01000006">
    <property type="protein sequence ID" value="TDP28351.1"/>
    <property type="molecule type" value="Genomic_DNA"/>
</dbReference>
<organism evidence="2 4">
    <name type="scientific">Avibacterium gallinarum</name>
    <name type="common">Pasteurella gallinarum</name>
    <dbReference type="NCBI Taxonomy" id="755"/>
    <lineage>
        <taxon>Bacteria</taxon>
        <taxon>Pseudomonadati</taxon>
        <taxon>Pseudomonadota</taxon>
        <taxon>Gammaproteobacteria</taxon>
        <taxon>Pasteurellales</taxon>
        <taxon>Pasteurellaceae</taxon>
        <taxon>Avibacterium</taxon>
    </lineage>
</organism>
<proteinExistence type="predicted"/>
<accession>A0A379AY01</accession>
<reference evidence="2 4" key="1">
    <citation type="submission" date="2018-06" db="EMBL/GenBank/DDBJ databases">
        <authorList>
            <consortium name="Pathogen Informatics"/>
            <person name="Doyle S."/>
        </authorList>
    </citation>
    <scope>NUCLEOTIDE SEQUENCE [LARGE SCALE GENOMIC DNA]</scope>
    <source>
        <strain evidence="2 4">NCTC11188</strain>
    </source>
</reference>
<gene>
    <name evidence="3" type="ORF">EV689_106127</name>
    <name evidence="2" type="ORF">NCTC11188_01482</name>
</gene>
<keyword evidence="1" id="KW-0812">Transmembrane</keyword>
<keyword evidence="5" id="KW-1185">Reference proteome</keyword>
<dbReference type="Proteomes" id="UP000255113">
    <property type="component" value="Unassembled WGS sequence"/>
</dbReference>
<evidence type="ECO:0000313" key="4">
    <source>
        <dbReference type="Proteomes" id="UP000255113"/>
    </source>
</evidence>
<keyword evidence="1" id="KW-1133">Transmembrane helix</keyword>
<sequence length="123" mass="14744">MLLKRPIEKYFFPLMIMMPLFLVYIHYSGMRSKERNIEKANHIISILKSEFGELQNKKYGNAVHSSYSLWFEDSIKNYEKKLTSLGFRKVNNIYCYDKSSIQVIRSKNDGVFFLYYVKDERCN</sequence>
<dbReference type="Proteomes" id="UP000294683">
    <property type="component" value="Unassembled WGS sequence"/>
</dbReference>
<keyword evidence="1" id="KW-0472">Membrane</keyword>
<evidence type="ECO:0008006" key="6">
    <source>
        <dbReference type="Google" id="ProtNLM"/>
    </source>
</evidence>
<dbReference type="EMBL" id="UGSQ01000003">
    <property type="protein sequence ID" value="SUB27119.1"/>
    <property type="molecule type" value="Genomic_DNA"/>
</dbReference>
<reference evidence="3 5" key="2">
    <citation type="submission" date="2019-03" db="EMBL/GenBank/DDBJ databases">
        <title>Genomic Encyclopedia of Type Strains, Phase IV (KMG-IV): sequencing the most valuable type-strain genomes for metagenomic binning, comparative biology and taxonomic classification.</title>
        <authorList>
            <person name="Goeker M."/>
        </authorList>
    </citation>
    <scope>NUCLEOTIDE SEQUENCE [LARGE SCALE GENOMIC DNA]</scope>
    <source>
        <strain evidence="3 5">DSM 17481</strain>
    </source>
</reference>
<evidence type="ECO:0000256" key="1">
    <source>
        <dbReference type="SAM" id="Phobius"/>
    </source>
</evidence>
<dbReference type="RefSeq" id="WP_103854170.1">
    <property type="nucleotide sequence ID" value="NZ_JBMMEU010000007.1"/>
</dbReference>
<protein>
    <recommendedName>
        <fullName evidence="6">Transmembrane protein</fullName>
    </recommendedName>
</protein>
<dbReference type="AlphaFoldDB" id="A0A379AY01"/>
<feature type="transmembrane region" description="Helical" evidence="1">
    <location>
        <begin position="12"/>
        <end position="29"/>
    </location>
</feature>
<name>A0A379AY01_AVIGA</name>
<evidence type="ECO:0000313" key="2">
    <source>
        <dbReference type="EMBL" id="SUB27119.1"/>
    </source>
</evidence>
<evidence type="ECO:0000313" key="5">
    <source>
        <dbReference type="Proteomes" id="UP000294683"/>
    </source>
</evidence>